<dbReference type="AlphaFoldDB" id="A0A0V8RVZ6"/>
<dbReference type="EMBL" id="LNTB01000001">
    <property type="protein sequence ID" value="KSW12209.1"/>
    <property type="molecule type" value="Genomic_DNA"/>
</dbReference>
<accession>A0A0V8RVZ6</accession>
<dbReference type="OrthoDB" id="381167at2157"/>
<keyword evidence="2" id="KW-1185">Reference proteome</keyword>
<dbReference type="InterPro" id="IPR036390">
    <property type="entry name" value="WH_DNA-bd_sf"/>
</dbReference>
<proteinExistence type="predicted"/>
<organism evidence="1 2">
    <name type="scientific">Pyrodictium occultum</name>
    <dbReference type="NCBI Taxonomy" id="2309"/>
    <lineage>
        <taxon>Archaea</taxon>
        <taxon>Thermoproteota</taxon>
        <taxon>Thermoprotei</taxon>
        <taxon>Desulfurococcales</taxon>
        <taxon>Pyrodictiaceae</taxon>
        <taxon>Pyrodictium</taxon>
    </lineage>
</organism>
<protein>
    <submittedName>
        <fullName evidence="1">Uncharacterized protein</fullName>
    </submittedName>
</protein>
<dbReference type="Proteomes" id="UP000053352">
    <property type="component" value="Unassembled WGS sequence"/>
</dbReference>
<comment type="caution">
    <text evidence="1">The sequence shown here is derived from an EMBL/GenBank/DDBJ whole genome shotgun (WGS) entry which is preliminary data.</text>
</comment>
<dbReference type="SUPFAM" id="SSF46785">
    <property type="entry name" value="Winged helix' DNA-binding domain"/>
    <property type="match status" value="1"/>
</dbReference>
<dbReference type="RefSeq" id="WP_058370890.1">
    <property type="nucleotide sequence ID" value="NZ_LNTB01000001.1"/>
</dbReference>
<name>A0A0V8RVZ6_PYROC</name>
<sequence length="163" mass="17430">MGLEWLLPILFLAYTRQGLDRRTLAGLLGVPGSTVRRLLWAAARRGLVTVNGSSIEVTERGAGLVGRVYYAARAPNKFVLLTPGRLVLVAVRPRRGLRGYTVPLSLACWVYRAVLEGAAAPREAAARLGIHPKTASLAMRALRVLGCPGAGCVLAEACRDGKE</sequence>
<evidence type="ECO:0000313" key="2">
    <source>
        <dbReference type="Proteomes" id="UP000053352"/>
    </source>
</evidence>
<reference evidence="1 2" key="1">
    <citation type="submission" date="2015-11" db="EMBL/GenBank/DDBJ databases">
        <title>Genome sequence of Pyrodictium occultum PL-19, a marine hyperthermophilic archaeon isolated from Volcano, Italy.</title>
        <authorList>
            <person name="Utturkar S."/>
            <person name="Huber H."/>
            <person name="Leptihn S."/>
            <person name="Brown S."/>
            <person name="Stetter K.O."/>
            <person name="Podar M."/>
        </authorList>
    </citation>
    <scope>NUCLEOTIDE SEQUENCE [LARGE SCALE GENOMIC DNA]</scope>
    <source>
        <strain evidence="1 2">PL-19</strain>
    </source>
</reference>
<gene>
    <name evidence="1" type="ORF">CF15_05470</name>
</gene>
<evidence type="ECO:0000313" key="1">
    <source>
        <dbReference type="EMBL" id="KSW12209.1"/>
    </source>
</evidence>